<evidence type="ECO:0000313" key="2">
    <source>
        <dbReference type="Proteomes" id="UP001620626"/>
    </source>
</evidence>
<dbReference type="AlphaFoldDB" id="A0ABD2KZJ6"/>
<keyword evidence="2" id="KW-1185">Reference proteome</keyword>
<organism evidence="1 2">
    <name type="scientific">Heterodera trifolii</name>
    <dbReference type="NCBI Taxonomy" id="157864"/>
    <lineage>
        <taxon>Eukaryota</taxon>
        <taxon>Metazoa</taxon>
        <taxon>Ecdysozoa</taxon>
        <taxon>Nematoda</taxon>
        <taxon>Chromadorea</taxon>
        <taxon>Rhabditida</taxon>
        <taxon>Tylenchina</taxon>
        <taxon>Tylenchomorpha</taxon>
        <taxon>Tylenchoidea</taxon>
        <taxon>Heteroderidae</taxon>
        <taxon>Heteroderinae</taxon>
        <taxon>Heterodera</taxon>
    </lineage>
</organism>
<dbReference type="EMBL" id="JBICBT010000609">
    <property type="protein sequence ID" value="KAL3107679.1"/>
    <property type="molecule type" value="Genomic_DNA"/>
</dbReference>
<dbReference type="Proteomes" id="UP001620626">
    <property type="component" value="Unassembled WGS sequence"/>
</dbReference>
<comment type="caution">
    <text evidence="1">The sequence shown here is derived from an EMBL/GenBank/DDBJ whole genome shotgun (WGS) entry which is preliminary data.</text>
</comment>
<accession>A0ABD2KZJ6</accession>
<reference evidence="1 2" key="1">
    <citation type="submission" date="2024-10" db="EMBL/GenBank/DDBJ databases">
        <authorList>
            <person name="Kim D."/>
        </authorList>
    </citation>
    <scope>NUCLEOTIDE SEQUENCE [LARGE SCALE GENOMIC DNA]</scope>
    <source>
        <strain evidence="1">BH-2024</strain>
    </source>
</reference>
<proteinExistence type="predicted"/>
<protein>
    <submittedName>
        <fullName evidence="1">Uncharacterized protein</fullName>
    </submittedName>
</protein>
<gene>
    <name evidence="1" type="ORF">niasHT_018812</name>
</gene>
<sequence length="117" mass="13103">MRAPNSLLSIRNIGVQLFPRQLDFFLDAYRKATACPYGYLLIDMHASSDPVLRLRTNIFKDEQEEDQDLVRRLGRARSERGARRVIVQKGAGVGGLFAALLTPVLIEVAKSFVTKNA</sequence>
<name>A0ABD2KZJ6_9BILA</name>
<evidence type="ECO:0000313" key="1">
    <source>
        <dbReference type="EMBL" id="KAL3107679.1"/>
    </source>
</evidence>